<organism evidence="1 2">
    <name type="scientific">Kutzneria buriramensis</name>
    <dbReference type="NCBI Taxonomy" id="1045776"/>
    <lineage>
        <taxon>Bacteria</taxon>
        <taxon>Bacillati</taxon>
        <taxon>Actinomycetota</taxon>
        <taxon>Actinomycetes</taxon>
        <taxon>Pseudonocardiales</taxon>
        <taxon>Pseudonocardiaceae</taxon>
        <taxon>Kutzneria</taxon>
    </lineage>
</organism>
<evidence type="ECO:0000313" key="2">
    <source>
        <dbReference type="Proteomes" id="UP000256269"/>
    </source>
</evidence>
<keyword evidence="2" id="KW-1185">Reference proteome</keyword>
<gene>
    <name evidence="1" type="ORF">BCF44_107283</name>
</gene>
<sequence length="31" mass="3531">MPVDNLNHLYVTDNYVVTHNTRALLTASMRA</sequence>
<dbReference type="AlphaFoldDB" id="A0A3E0HIH0"/>
<protein>
    <submittedName>
        <fullName evidence="1">Uncharacterized protein</fullName>
    </submittedName>
</protein>
<dbReference type="Proteomes" id="UP000256269">
    <property type="component" value="Unassembled WGS sequence"/>
</dbReference>
<comment type="caution">
    <text evidence="1">The sequence shown here is derived from an EMBL/GenBank/DDBJ whole genome shotgun (WGS) entry which is preliminary data.</text>
</comment>
<accession>A0A3E0HIH0</accession>
<proteinExistence type="predicted"/>
<evidence type="ECO:0000313" key="1">
    <source>
        <dbReference type="EMBL" id="REH46150.1"/>
    </source>
</evidence>
<dbReference type="EMBL" id="QUNO01000007">
    <property type="protein sequence ID" value="REH46150.1"/>
    <property type="molecule type" value="Genomic_DNA"/>
</dbReference>
<name>A0A3E0HIH0_9PSEU</name>
<reference evidence="1 2" key="1">
    <citation type="submission" date="2018-08" db="EMBL/GenBank/DDBJ databases">
        <title>Genomic Encyclopedia of Archaeal and Bacterial Type Strains, Phase II (KMG-II): from individual species to whole genera.</title>
        <authorList>
            <person name="Goeker M."/>
        </authorList>
    </citation>
    <scope>NUCLEOTIDE SEQUENCE [LARGE SCALE GENOMIC DNA]</scope>
    <source>
        <strain evidence="1 2">DSM 45791</strain>
    </source>
</reference>